<dbReference type="SUPFAM" id="SSF51445">
    <property type="entry name" value="(Trans)glycosidases"/>
    <property type="match status" value="1"/>
</dbReference>
<dbReference type="Pfam" id="PF00150">
    <property type="entry name" value="Cellulase"/>
    <property type="match status" value="1"/>
</dbReference>
<dbReference type="GO" id="GO:0005576">
    <property type="term" value="C:extracellular region"/>
    <property type="evidence" value="ECO:0007669"/>
    <property type="project" value="TreeGrafter"/>
</dbReference>
<reference evidence="5" key="1">
    <citation type="submission" date="2014-03" db="EMBL/GenBank/DDBJ databases">
        <title>A sequence of cellulolytic fosmid clone of goat rumen metagenome.</title>
        <authorList>
            <person name="Lee K.-T."/>
            <person name="Kim J.-Y."/>
            <person name="Kim Y.-J."/>
            <person name="Ahn J.-H."/>
            <person name="Park M.-N."/>
            <person name="Kim J.-H."/>
            <person name="Kim T.-H."/>
        </authorList>
    </citation>
    <scope>NUCLEOTIDE SEQUENCE</scope>
</reference>
<dbReference type="GO" id="GO:0009986">
    <property type="term" value="C:cell surface"/>
    <property type="evidence" value="ECO:0007669"/>
    <property type="project" value="TreeGrafter"/>
</dbReference>
<dbReference type="InterPro" id="IPR001547">
    <property type="entry name" value="Glyco_hydro_5"/>
</dbReference>
<evidence type="ECO:0000256" key="2">
    <source>
        <dbReference type="ARBA" id="ARBA00023295"/>
    </source>
</evidence>
<dbReference type="InterPro" id="IPR050386">
    <property type="entry name" value="Glycosyl_hydrolase_5"/>
</dbReference>
<dbReference type="EMBL" id="KJ631384">
    <property type="protein sequence ID" value="AIF25967.1"/>
    <property type="molecule type" value="Genomic_DNA"/>
</dbReference>
<name>A0A0B4N0H5_9BACT</name>
<dbReference type="GO" id="GO:0008422">
    <property type="term" value="F:beta-glucosidase activity"/>
    <property type="evidence" value="ECO:0007669"/>
    <property type="project" value="TreeGrafter"/>
</dbReference>
<sequence>MWLAYNHPRFDRPRRIEAVVEELAGKAYADQFWRRFRANYITESDIRLMADMGFNSVRIPINARLFLEEGPGVRFVEEGFQCLNRVLAWCETHKLYVFIDLHGAPGGQTGANIDDSADDICHLLKDDDQFEKGLCLWEEIARRYKDKWIVGGYDLLNEPVRPVRFPGDVSLEAYVPRLMAFYEQCIARVRAVDPNHLFTLEGHHWATETDIFTHVYDPQMVIHFHRYGCAPDMAAFQTWLDLSEKLNVPLWLGETGENTPEWFSAMMPLAASLNIGVNMWPWKKMNCRNSPCSVTPPKDWQLILDYAAGGAHPGREKAQEILDEYLSNMRLDNCRINETLIACVFRRPGCVIAGTDFDELPGQGASYWHRESGPSAGAYRQNTGMLLHCR</sequence>
<comment type="similarity">
    <text evidence="3">Belongs to the glycosyl hydrolase 5 (cellulase A) family.</text>
</comment>
<dbReference type="InterPro" id="IPR017853">
    <property type="entry name" value="GH"/>
</dbReference>
<keyword evidence="1 3" id="KW-0378">Hydrolase</keyword>
<dbReference type="AlphaFoldDB" id="A0A0B4N0H5"/>
<feature type="domain" description="Glycoside hydrolase family 5" evidence="4">
    <location>
        <begin position="39"/>
        <end position="284"/>
    </location>
</feature>
<protein>
    <submittedName>
        <fullName evidence="5">Putative glycoside hydrolase</fullName>
    </submittedName>
</protein>
<accession>A0A0B4N0H5</accession>
<dbReference type="PANTHER" id="PTHR31297">
    <property type="entry name" value="GLUCAN ENDO-1,6-BETA-GLUCOSIDASE B"/>
    <property type="match status" value="1"/>
</dbReference>
<dbReference type="GO" id="GO:0009251">
    <property type="term" value="P:glucan catabolic process"/>
    <property type="evidence" value="ECO:0007669"/>
    <property type="project" value="TreeGrafter"/>
</dbReference>
<evidence type="ECO:0000256" key="3">
    <source>
        <dbReference type="RuleBase" id="RU361153"/>
    </source>
</evidence>
<organism evidence="5">
    <name type="scientific">uncultured bacterium Ad_095_K16_contig2</name>
    <dbReference type="NCBI Taxonomy" id="1489294"/>
    <lineage>
        <taxon>Bacteria</taxon>
        <taxon>environmental samples</taxon>
    </lineage>
</organism>
<dbReference type="PANTHER" id="PTHR31297:SF13">
    <property type="entry name" value="PUTATIVE-RELATED"/>
    <property type="match status" value="1"/>
</dbReference>
<evidence type="ECO:0000313" key="5">
    <source>
        <dbReference type="EMBL" id="AIF25967.1"/>
    </source>
</evidence>
<keyword evidence="2 3" id="KW-0326">Glycosidase</keyword>
<proteinExistence type="inferred from homology"/>
<evidence type="ECO:0000259" key="4">
    <source>
        <dbReference type="Pfam" id="PF00150"/>
    </source>
</evidence>
<dbReference type="Gene3D" id="3.20.20.80">
    <property type="entry name" value="Glycosidases"/>
    <property type="match status" value="1"/>
</dbReference>
<evidence type="ECO:0000256" key="1">
    <source>
        <dbReference type="ARBA" id="ARBA00022801"/>
    </source>
</evidence>